<organism evidence="1 2">
    <name type="scientific">Neptunitalea chrysea</name>
    <dbReference type="NCBI Taxonomy" id="1647581"/>
    <lineage>
        <taxon>Bacteria</taxon>
        <taxon>Pseudomonadati</taxon>
        <taxon>Bacteroidota</taxon>
        <taxon>Flavobacteriia</taxon>
        <taxon>Flavobacteriales</taxon>
        <taxon>Flavobacteriaceae</taxon>
        <taxon>Neptunitalea</taxon>
    </lineage>
</organism>
<dbReference type="Proteomes" id="UP001143545">
    <property type="component" value="Unassembled WGS sequence"/>
</dbReference>
<gene>
    <name evidence="1" type="ORF">NBRC110019_28680</name>
</gene>
<evidence type="ECO:0000313" key="1">
    <source>
        <dbReference type="EMBL" id="GLB53827.1"/>
    </source>
</evidence>
<name>A0A9W6EWF8_9FLAO</name>
<proteinExistence type="predicted"/>
<dbReference type="RefSeq" id="WP_281756068.1">
    <property type="nucleotide sequence ID" value="NZ_BRVP01000025.1"/>
</dbReference>
<protein>
    <recommendedName>
        <fullName evidence="3">STAS/SEC14 domain-containing protein</fullName>
    </recommendedName>
</protein>
<dbReference type="EMBL" id="BRVP01000025">
    <property type="protein sequence ID" value="GLB53827.1"/>
    <property type="molecule type" value="Genomic_DNA"/>
</dbReference>
<reference evidence="1" key="1">
    <citation type="submission" date="2022-07" db="EMBL/GenBank/DDBJ databases">
        <title>Taxonomy of Novel Oxalotrophic and Methylotrophic Bacteria.</title>
        <authorList>
            <person name="Sahin N."/>
            <person name="Tani A."/>
        </authorList>
    </citation>
    <scope>NUCLEOTIDE SEQUENCE</scope>
    <source>
        <strain evidence="1">AM327</strain>
    </source>
</reference>
<dbReference type="AlphaFoldDB" id="A0A9W6EWF8"/>
<sequence length="139" mass="16497">MLKARLGNDFCGAFHDKYETDMGTFYFFEKYVITEFNEGVTVNFENCKELCFLIDKFYGENKSFGVISNRVYSYSVFPTDYLILRKMHLNLKCIAVVNYKKNDLLSFESEQIEKIVCPRPFQSFTNIKDARKWLYSIVY</sequence>
<keyword evidence="2" id="KW-1185">Reference proteome</keyword>
<accession>A0A9W6EWF8</accession>
<evidence type="ECO:0000313" key="2">
    <source>
        <dbReference type="Proteomes" id="UP001143545"/>
    </source>
</evidence>
<comment type="caution">
    <text evidence="1">The sequence shown here is derived from an EMBL/GenBank/DDBJ whole genome shotgun (WGS) entry which is preliminary data.</text>
</comment>
<evidence type="ECO:0008006" key="3">
    <source>
        <dbReference type="Google" id="ProtNLM"/>
    </source>
</evidence>